<name>A0A2R2YAS8_9CAUD</name>
<protein>
    <recommendedName>
        <fullName evidence="3">Head-tail joining protein</fullName>
    </recommendedName>
</protein>
<organism evidence="1 2">
    <name type="scientific">Pseudomonas phage PPSC2</name>
    <dbReference type="NCBI Taxonomy" id="2041350"/>
    <lineage>
        <taxon>Viruses</taxon>
        <taxon>Duplodnaviria</taxon>
        <taxon>Heunggongvirae</taxon>
        <taxon>Uroviricota</taxon>
        <taxon>Caudoviricetes</taxon>
        <taxon>Vandenendeviridae</taxon>
        <taxon>Gorskivirinae</taxon>
        <taxon>Shenlongvirus</taxon>
        <taxon>Shenlongvirus PPSC2</taxon>
    </lineage>
</organism>
<keyword evidence="2" id="KW-1185">Reference proteome</keyword>
<proteinExistence type="predicted"/>
<accession>A0A2R2YAS8</accession>
<dbReference type="Proteomes" id="UP000244827">
    <property type="component" value="Segment"/>
</dbReference>
<evidence type="ECO:0000313" key="2">
    <source>
        <dbReference type="Proteomes" id="UP000244827"/>
    </source>
</evidence>
<evidence type="ECO:0000313" key="1">
    <source>
        <dbReference type="EMBL" id="ATN92773.1"/>
    </source>
</evidence>
<gene>
    <name evidence="1" type="ORF">PPSC2_10</name>
</gene>
<sequence length="122" mass="13785">MLNPPLLLTGHTTLDIIRRGADVLFRGRPQPGTETTVQVVCNVQPILKSTDTMLLPEADRSKAALKVYTKGAPMRQRKEGPDGYSADRFYWKGDLFEVMKVIDYDMGVLNHYKAICMRVELT</sequence>
<evidence type="ECO:0008006" key="3">
    <source>
        <dbReference type="Google" id="ProtNLM"/>
    </source>
</evidence>
<dbReference type="EMBL" id="MF893340">
    <property type="protein sequence ID" value="ATN92773.1"/>
    <property type="molecule type" value="Genomic_DNA"/>
</dbReference>
<reference evidence="1 2" key="1">
    <citation type="journal article" date="2018" name="Arch. Virol.">
        <title>Genomic characterization and phylogenetic analysis of the novel Pseudomonas phage PPSC2.</title>
        <authorList>
            <person name="Wu X."/>
            <person name="Wu Y."/>
            <person name="Tang Y."/>
            <person name="Gan B."/>
        </authorList>
    </citation>
    <scope>NUCLEOTIDE SEQUENCE [LARGE SCALE GENOMIC DNA]</scope>
</reference>